<evidence type="ECO:0000259" key="6">
    <source>
        <dbReference type="Pfam" id="PF00999"/>
    </source>
</evidence>
<feature type="transmembrane region" description="Helical" evidence="5">
    <location>
        <begin position="29"/>
        <end position="48"/>
    </location>
</feature>
<evidence type="ECO:0000256" key="1">
    <source>
        <dbReference type="ARBA" id="ARBA00004141"/>
    </source>
</evidence>
<keyword evidence="8" id="KW-1185">Reference proteome</keyword>
<dbReference type="Pfam" id="PF00999">
    <property type="entry name" value="Na_H_Exchanger"/>
    <property type="match status" value="1"/>
</dbReference>
<dbReference type="PANTHER" id="PTHR46157">
    <property type="entry name" value="K(+) EFFLUX ANTIPORTER 3, CHLOROPLASTIC"/>
    <property type="match status" value="1"/>
</dbReference>
<evidence type="ECO:0000256" key="4">
    <source>
        <dbReference type="ARBA" id="ARBA00023136"/>
    </source>
</evidence>
<evidence type="ECO:0000256" key="2">
    <source>
        <dbReference type="ARBA" id="ARBA00022692"/>
    </source>
</evidence>
<dbReference type="InterPro" id="IPR006153">
    <property type="entry name" value="Cation/H_exchanger_TM"/>
</dbReference>
<dbReference type="PANTHER" id="PTHR46157:SF4">
    <property type="entry name" value="K(+) EFFLUX ANTIPORTER 3, CHLOROPLASTIC"/>
    <property type="match status" value="1"/>
</dbReference>
<gene>
    <name evidence="7" type="ORF">Q9K01_12535</name>
</gene>
<evidence type="ECO:0000256" key="5">
    <source>
        <dbReference type="SAM" id="Phobius"/>
    </source>
</evidence>
<dbReference type="Gene3D" id="1.20.1530.20">
    <property type="match status" value="1"/>
</dbReference>
<feature type="transmembrane region" description="Helical" evidence="5">
    <location>
        <begin position="372"/>
        <end position="391"/>
    </location>
</feature>
<proteinExistence type="predicted"/>
<evidence type="ECO:0000313" key="7">
    <source>
        <dbReference type="EMBL" id="MDP4540454.1"/>
    </source>
</evidence>
<dbReference type="EMBL" id="JAVAIL010000004">
    <property type="protein sequence ID" value="MDP4540454.1"/>
    <property type="molecule type" value="Genomic_DNA"/>
</dbReference>
<feature type="transmembrane region" description="Helical" evidence="5">
    <location>
        <begin position="161"/>
        <end position="185"/>
    </location>
</feature>
<dbReference type="InterPro" id="IPR038770">
    <property type="entry name" value="Na+/solute_symporter_sf"/>
</dbReference>
<feature type="domain" description="Cation/H+ exchanger transmembrane" evidence="6">
    <location>
        <begin position="20"/>
        <end position="388"/>
    </location>
</feature>
<organism evidence="7 8">
    <name type="scientific">Qipengyuania benthica</name>
    <dbReference type="NCBI Taxonomy" id="3067651"/>
    <lineage>
        <taxon>Bacteria</taxon>
        <taxon>Pseudomonadati</taxon>
        <taxon>Pseudomonadota</taxon>
        <taxon>Alphaproteobacteria</taxon>
        <taxon>Sphingomonadales</taxon>
        <taxon>Erythrobacteraceae</taxon>
        <taxon>Qipengyuania</taxon>
    </lineage>
</organism>
<reference evidence="7 8" key="1">
    <citation type="submission" date="2023-08" db="EMBL/GenBank/DDBJ databases">
        <title>genomic of DY56.</title>
        <authorList>
            <person name="Wang Y."/>
        </authorList>
    </citation>
    <scope>NUCLEOTIDE SEQUENCE [LARGE SCALE GENOMIC DNA]</scope>
    <source>
        <strain evidence="7 8">DY56-A-20</strain>
    </source>
</reference>
<dbReference type="RefSeq" id="WP_305930544.1">
    <property type="nucleotide sequence ID" value="NZ_JAVAIL010000004.1"/>
</dbReference>
<feature type="transmembrane region" description="Helical" evidence="5">
    <location>
        <begin position="100"/>
        <end position="121"/>
    </location>
</feature>
<feature type="transmembrane region" description="Helical" evidence="5">
    <location>
        <begin position="191"/>
        <end position="212"/>
    </location>
</feature>
<feature type="transmembrane region" description="Helical" evidence="5">
    <location>
        <begin position="344"/>
        <end position="366"/>
    </location>
</feature>
<evidence type="ECO:0000313" key="8">
    <source>
        <dbReference type="Proteomes" id="UP001235664"/>
    </source>
</evidence>
<evidence type="ECO:0000256" key="3">
    <source>
        <dbReference type="ARBA" id="ARBA00022989"/>
    </source>
</evidence>
<comment type="subcellular location">
    <subcellularLocation>
        <location evidence="1">Membrane</location>
        <topology evidence="1">Multi-pass membrane protein</topology>
    </subcellularLocation>
</comment>
<feature type="transmembrane region" description="Helical" evidence="5">
    <location>
        <begin position="6"/>
        <end position="22"/>
    </location>
</feature>
<feature type="transmembrane region" description="Helical" evidence="5">
    <location>
        <begin position="68"/>
        <end position="88"/>
    </location>
</feature>
<protein>
    <submittedName>
        <fullName evidence="7">Cation:proton antiporter</fullName>
    </submittedName>
</protein>
<feature type="transmembrane region" description="Helical" evidence="5">
    <location>
        <begin position="232"/>
        <end position="249"/>
    </location>
</feature>
<feature type="transmembrane region" description="Helical" evidence="5">
    <location>
        <begin position="310"/>
        <end position="332"/>
    </location>
</feature>
<keyword evidence="4 5" id="KW-0472">Membrane</keyword>
<feature type="transmembrane region" description="Helical" evidence="5">
    <location>
        <begin position="127"/>
        <end position="149"/>
    </location>
</feature>
<name>A0ABT9HAU7_9SPHN</name>
<keyword evidence="2 5" id="KW-0812">Transmembrane</keyword>
<accession>A0ABT9HAU7</accession>
<sequence>MDHEIPYLREIFVFLAAAGLVIPTVRKLGVSSVLGFLFAGLLIGPHGLNRIVVDVPLLAYVVIADVDGVRRVAELGIIFLLFMIGLELSTRQLWGMRRIVFGLGTGEVCASAAIIGAIAYAFGNSMIASAILGLCLALSSTALVMQSLTETGRLGTRSGRATFGILLFQDLAVVPILFLVGVAGAKGSESLAGAATRAILQAAIIIAAILAVGRIAIRPLLRFVGGSGSREVFMAAVLLIVLGTAALTAQAGLSMALGAFLAGLLFADTEYRHQIASDIEPFKGLLLGLFFMSVGMSLDVSAVWQLLGWVVLSVIGLVALKAGTLFVVSKAIRQPAAVAAETAVLFCQGGEFAFVVLAAGLAVGVLDPTVGQFMLMVVILTMFLPPALSAADRLLGRFFGEAGEWHPRTCRPRDRGSPHDYRRLRPDWASSG</sequence>
<keyword evidence="3 5" id="KW-1133">Transmembrane helix</keyword>
<dbReference type="Proteomes" id="UP001235664">
    <property type="component" value="Unassembled WGS sequence"/>
</dbReference>
<comment type="caution">
    <text evidence="7">The sequence shown here is derived from an EMBL/GenBank/DDBJ whole genome shotgun (WGS) entry which is preliminary data.</text>
</comment>